<dbReference type="EMBL" id="CAJNOG010009342">
    <property type="protein sequence ID" value="CAF1571808.1"/>
    <property type="molecule type" value="Genomic_DNA"/>
</dbReference>
<organism evidence="2 3">
    <name type="scientific">Adineta steineri</name>
    <dbReference type="NCBI Taxonomy" id="433720"/>
    <lineage>
        <taxon>Eukaryota</taxon>
        <taxon>Metazoa</taxon>
        <taxon>Spiralia</taxon>
        <taxon>Gnathifera</taxon>
        <taxon>Rotifera</taxon>
        <taxon>Eurotatoria</taxon>
        <taxon>Bdelloidea</taxon>
        <taxon>Adinetida</taxon>
        <taxon>Adinetidae</taxon>
        <taxon>Adineta</taxon>
    </lineage>
</organism>
<dbReference type="AlphaFoldDB" id="A0A815YK89"/>
<reference evidence="2" key="1">
    <citation type="submission" date="2021-02" db="EMBL/GenBank/DDBJ databases">
        <authorList>
            <person name="Nowell W R."/>
        </authorList>
    </citation>
    <scope>NUCLEOTIDE SEQUENCE</scope>
</reference>
<accession>A0A815YK89</accession>
<feature type="non-terminal residue" evidence="2">
    <location>
        <position position="74"/>
    </location>
</feature>
<dbReference type="Proteomes" id="UP000663845">
    <property type="component" value="Unassembled WGS sequence"/>
</dbReference>
<proteinExistence type="predicted"/>
<comment type="caution">
    <text evidence="2">The sequence shown here is derived from an EMBL/GenBank/DDBJ whole genome shotgun (WGS) entry which is preliminary data.</text>
</comment>
<gene>
    <name evidence="2" type="ORF">JYZ213_LOCUS47388</name>
</gene>
<name>A0A815YK89_9BILA</name>
<feature type="region of interest" description="Disordered" evidence="1">
    <location>
        <begin position="1"/>
        <end position="46"/>
    </location>
</feature>
<evidence type="ECO:0000313" key="3">
    <source>
        <dbReference type="Proteomes" id="UP000663845"/>
    </source>
</evidence>
<feature type="compositionally biased region" description="Low complexity" evidence="1">
    <location>
        <begin position="20"/>
        <end position="40"/>
    </location>
</feature>
<sequence>RLNMSTSPSSRNNTKKMHKNTNMNAPTKHQQQQQSSSSSSRPPPPPPFLPFIPLYVEFFSTVTTRKQKKIFFLF</sequence>
<evidence type="ECO:0000313" key="2">
    <source>
        <dbReference type="EMBL" id="CAF1571808.1"/>
    </source>
</evidence>
<feature type="compositionally biased region" description="Polar residues" evidence="1">
    <location>
        <begin position="1"/>
        <end position="11"/>
    </location>
</feature>
<feature type="non-terminal residue" evidence="2">
    <location>
        <position position="1"/>
    </location>
</feature>
<protein>
    <submittedName>
        <fullName evidence="2">Uncharacterized protein</fullName>
    </submittedName>
</protein>
<evidence type="ECO:0000256" key="1">
    <source>
        <dbReference type="SAM" id="MobiDB-lite"/>
    </source>
</evidence>